<organism evidence="2 3">
    <name type="scientific">Methylococcus capsulatus</name>
    <dbReference type="NCBI Taxonomy" id="414"/>
    <lineage>
        <taxon>Bacteria</taxon>
        <taxon>Pseudomonadati</taxon>
        <taxon>Pseudomonadota</taxon>
        <taxon>Gammaproteobacteria</taxon>
        <taxon>Methylococcales</taxon>
        <taxon>Methylococcaceae</taxon>
        <taxon>Methylococcus</taxon>
    </lineage>
</organism>
<protein>
    <submittedName>
        <fullName evidence="2">MxaK protein</fullName>
    </submittedName>
</protein>
<evidence type="ECO:0000313" key="2">
    <source>
        <dbReference type="EMBL" id="CAI8746486.1"/>
    </source>
</evidence>
<evidence type="ECO:0000256" key="1">
    <source>
        <dbReference type="SAM" id="MobiDB-lite"/>
    </source>
</evidence>
<dbReference type="Proteomes" id="UP001158598">
    <property type="component" value="Chromosome"/>
</dbReference>
<name>A0AA35UNT2_METCP</name>
<gene>
    <name evidence="2" type="ORF">MCNOR_0564</name>
</gene>
<dbReference type="AlphaFoldDB" id="A0AA35UNT2"/>
<accession>A0AA35UNT2</accession>
<sequence>MRGDWRVRIAAGLTLMLALSALLELRQWRKAAAANADIAELLGGHDIAPERLAAASPQVLLARAVYFVRYERYGDALELLNLLETRGDGAFRADVYYNQGNLQLAQALDRVEKSEMDQARVFAELAKEAYRRALSLAPGHWDAKYNLEVAMRLMPEMDRVSPADDEAPAAESKRLWTGLPGLPRGLP</sequence>
<dbReference type="RefSeq" id="WP_017365072.1">
    <property type="nucleotide sequence ID" value="NZ_OX458332.1"/>
</dbReference>
<evidence type="ECO:0000313" key="3">
    <source>
        <dbReference type="Proteomes" id="UP001158598"/>
    </source>
</evidence>
<proteinExistence type="predicted"/>
<dbReference type="SUPFAM" id="SSF48452">
    <property type="entry name" value="TPR-like"/>
    <property type="match status" value="1"/>
</dbReference>
<feature type="region of interest" description="Disordered" evidence="1">
    <location>
        <begin position="160"/>
        <end position="187"/>
    </location>
</feature>
<dbReference type="InterPro" id="IPR011990">
    <property type="entry name" value="TPR-like_helical_dom_sf"/>
</dbReference>
<dbReference type="EMBL" id="OX458332">
    <property type="protein sequence ID" value="CAI8746486.1"/>
    <property type="molecule type" value="Genomic_DNA"/>
</dbReference>
<dbReference type="Gene3D" id="1.25.40.10">
    <property type="entry name" value="Tetratricopeptide repeat domain"/>
    <property type="match status" value="1"/>
</dbReference>
<reference evidence="2" key="1">
    <citation type="submission" date="2023-03" db="EMBL/GenBank/DDBJ databases">
        <authorList>
            <person name="Pearce D."/>
        </authorList>
    </citation>
    <scope>NUCLEOTIDE SEQUENCE</scope>
    <source>
        <strain evidence="2">Mc</strain>
    </source>
</reference>